<dbReference type="EMBL" id="LT934425">
    <property type="protein sequence ID" value="SOH03245.1"/>
    <property type="molecule type" value="Genomic_DNA"/>
</dbReference>
<proteinExistence type="predicted"/>
<protein>
    <submittedName>
        <fullName evidence="1">Uncharacterized protein</fullName>
    </submittedName>
</protein>
<reference evidence="3" key="4">
    <citation type="submission" date="2017-10" db="EMBL/GenBank/DDBJ databases">
        <authorList>
            <person name="Banno H."/>
            <person name="Chua N.-H."/>
        </authorList>
    </citation>
    <scope>NUCLEOTIDE SEQUENCE [LARGE SCALE GENOMIC DNA]</scope>
    <source>
        <strain evidence="3">Kuenenia_mbr1_ru-nijmegen</strain>
    </source>
</reference>
<sequence>MKNPWNKIKEIEKKDPRYSPMAYQFVFEALEFTTNMLGKTQYKAADSGRHVTGKELLEGIKRYALKQFGFMALTVFEQWGIKEDIDFGNIVFNLVESGLMGKTETDSKDDFKNIYNFKKVFDEEYEFKGNYDIRMSLSALGIKKS</sequence>
<dbReference type="EMBL" id="CP049055">
    <property type="protein sequence ID" value="QII11194.1"/>
    <property type="molecule type" value="Genomic_DNA"/>
</dbReference>
<name>Q1Q2C8_KUEST</name>
<dbReference type="EMBL" id="CT573071">
    <property type="protein sequence ID" value="CAJ74164.1"/>
    <property type="molecule type" value="Genomic_DNA"/>
</dbReference>
<accession>Q1Q2C8</accession>
<dbReference type="OrthoDB" id="282243at2"/>
<reference evidence="2 5" key="5">
    <citation type="submission" date="2020-02" db="EMBL/GenBank/DDBJ databases">
        <title>Newly sequenced genome of strain CSTR1 showed variability in Candidatus Kuenenia stuttgartiensis genomes.</title>
        <authorList>
            <person name="Ding C."/>
            <person name="Adrian L."/>
        </authorList>
    </citation>
    <scope>NUCLEOTIDE SEQUENCE [LARGE SCALE GENOMIC DNA]</scope>
    <source>
        <strain evidence="2 5">CSTR1</strain>
    </source>
</reference>
<dbReference type="RefSeq" id="WP_099324110.1">
    <property type="nucleotide sequence ID" value="NZ_CP049055.1"/>
</dbReference>
<dbReference type="InterPro" id="IPR026406">
    <property type="entry name" value="Ver/Plancto_CHP"/>
</dbReference>
<evidence type="ECO:0000313" key="1">
    <source>
        <dbReference type="EMBL" id="CAJ74164.1"/>
    </source>
</evidence>
<organism evidence="1">
    <name type="scientific">Kuenenia stuttgartiensis</name>
    <dbReference type="NCBI Taxonomy" id="174633"/>
    <lineage>
        <taxon>Bacteria</taxon>
        <taxon>Pseudomonadati</taxon>
        <taxon>Planctomycetota</taxon>
        <taxon>Candidatus Brocadiia</taxon>
        <taxon>Candidatus Brocadiales</taxon>
        <taxon>Candidatus Brocadiaceae</taxon>
        <taxon>Candidatus Kuenenia</taxon>
    </lineage>
</organism>
<dbReference type="AlphaFoldDB" id="Q1Q2C8"/>
<evidence type="ECO:0000313" key="5">
    <source>
        <dbReference type="Proteomes" id="UP000501926"/>
    </source>
</evidence>
<gene>
    <name evidence="2" type="ORF">KsCSTR_18150</name>
    <name evidence="3" type="ORF">KSMBR1_0734</name>
    <name evidence="1" type="ORF">kuste3402</name>
</gene>
<evidence type="ECO:0000313" key="4">
    <source>
        <dbReference type="Proteomes" id="UP000221734"/>
    </source>
</evidence>
<keyword evidence="4" id="KW-1185">Reference proteome</keyword>
<dbReference type="Proteomes" id="UP000221734">
    <property type="component" value="Chromosome Kuenenia_stuttgartiensis_MBR1"/>
</dbReference>
<reference evidence="4" key="3">
    <citation type="submission" date="2017-10" db="EMBL/GenBank/DDBJ databases">
        <authorList>
            <person name="Frank J."/>
        </authorList>
    </citation>
    <scope>NUCLEOTIDE SEQUENCE [LARGE SCALE GENOMIC DNA]</scope>
</reference>
<dbReference type="KEGG" id="kst:KSMBR1_0734"/>
<dbReference type="NCBIfam" id="TIGR04138">
    <property type="entry name" value="Plancto_Ver_chp"/>
    <property type="match status" value="1"/>
</dbReference>
<reference evidence="1" key="2">
    <citation type="submission" date="2006-01" db="EMBL/GenBank/DDBJ databases">
        <authorList>
            <person name="Genoscope"/>
        </authorList>
    </citation>
    <scope>NUCLEOTIDE SEQUENCE</scope>
</reference>
<evidence type="ECO:0000313" key="3">
    <source>
        <dbReference type="EMBL" id="SOH03245.1"/>
    </source>
</evidence>
<evidence type="ECO:0000313" key="2">
    <source>
        <dbReference type="EMBL" id="QII11194.1"/>
    </source>
</evidence>
<reference evidence="1" key="1">
    <citation type="journal article" date="2006" name="Nature">
        <title>Deciphering the evolution and metabolism of an anammox bacterium from a community genome.</title>
        <authorList>
            <person name="Strous M."/>
            <person name="Pelletier E."/>
            <person name="Mangenot S."/>
            <person name="Rattei T."/>
            <person name="Lehner A."/>
            <person name="Taylor M.W."/>
            <person name="Horn M."/>
            <person name="Daims H."/>
            <person name="Bartol-Mavel D."/>
            <person name="Wincker P."/>
            <person name="Barbe V."/>
            <person name="Fonknechten N."/>
            <person name="Vallenet D."/>
            <person name="Segurens B."/>
            <person name="Schenowitz-Truong C."/>
            <person name="Medigue C."/>
            <person name="Collingro A."/>
            <person name="Snel B."/>
            <person name="Dutilh B.E."/>
            <person name="OpDenCamp H.J.M."/>
            <person name="vanDerDrift C."/>
            <person name="Cirpus I."/>
            <person name="vanDePas-Schoonen K.T."/>
            <person name="Harhangi H.R."/>
            <person name="vanNiftrik L."/>
            <person name="Schmid M."/>
            <person name="Keltjens J."/>
            <person name="vanDeVossenberg J."/>
            <person name="Kartal B."/>
            <person name="Meier H."/>
            <person name="Frishman D."/>
            <person name="Huynen M.A."/>
            <person name="Mewes H."/>
            <person name="Weissenbach J."/>
            <person name="Jetten M.S.M."/>
            <person name="Wagner M."/>
            <person name="LePaslier D."/>
        </authorList>
    </citation>
    <scope>NUCLEOTIDE SEQUENCE</scope>
</reference>
<dbReference type="Proteomes" id="UP000501926">
    <property type="component" value="Chromosome"/>
</dbReference>